<evidence type="ECO:0000259" key="3">
    <source>
        <dbReference type="Pfam" id="PF00561"/>
    </source>
</evidence>
<dbReference type="InterPro" id="IPR029058">
    <property type="entry name" value="AB_hydrolase_fold"/>
</dbReference>
<comment type="caution">
    <text evidence="4">The sequence shown here is derived from an EMBL/GenBank/DDBJ whole genome shotgun (WGS) entry which is preliminary data.</text>
</comment>
<gene>
    <name evidence="4" type="ORF">J6I44_10985</name>
</gene>
<dbReference type="GO" id="GO:0016787">
    <property type="term" value="F:hydrolase activity"/>
    <property type="evidence" value="ECO:0007669"/>
    <property type="project" value="UniProtKB-KW"/>
</dbReference>
<feature type="compositionally biased region" description="Basic and acidic residues" evidence="2">
    <location>
        <begin position="130"/>
        <end position="145"/>
    </location>
</feature>
<sequence length="274" mass="31447">MELVEVNNTNYAVYVHQQDENLPWLLMLHGFMGDHRVFEHLVEELFESCNPVTIDLLGHGKSSKPTDPKRYNEHKQINDIYRLVHTLNIFPLFLYGYSMGGRLALKTAFSTPELFKGLILESTTNGITDEQQRKERRHTDEQRAKQVESNYEDFLSKWEEAALFQSPLPADEILLSNYHNIHLDQDPQAMAASLRGFGTGSMTPETKYSSGFDGPTLLMAGSGDEKYRKINDRLTYFFSDVHLCFIEAGHRIHLDNPSALSNEINHHIDQNSFL</sequence>
<proteinExistence type="predicted"/>
<keyword evidence="1" id="KW-0456">Lyase</keyword>
<keyword evidence="4" id="KW-0378">Hydrolase</keyword>
<evidence type="ECO:0000313" key="5">
    <source>
        <dbReference type="Proteomes" id="UP001207918"/>
    </source>
</evidence>
<evidence type="ECO:0000256" key="2">
    <source>
        <dbReference type="SAM" id="MobiDB-lite"/>
    </source>
</evidence>
<dbReference type="SUPFAM" id="SSF53474">
    <property type="entry name" value="alpha/beta-Hydrolases"/>
    <property type="match status" value="1"/>
</dbReference>
<evidence type="ECO:0000313" key="4">
    <source>
        <dbReference type="EMBL" id="MCW9707384.1"/>
    </source>
</evidence>
<dbReference type="InterPro" id="IPR000073">
    <property type="entry name" value="AB_hydrolase_1"/>
</dbReference>
<name>A0ABT3PN88_9BACT</name>
<dbReference type="PANTHER" id="PTHR42916">
    <property type="entry name" value="2-SUCCINYL-5-ENOLPYRUVYL-6-HYDROXY-3-CYCLOHEXENE-1-CARBOXYLATE SYNTHASE"/>
    <property type="match status" value="1"/>
</dbReference>
<feature type="domain" description="AB hydrolase-1" evidence="3">
    <location>
        <begin position="23"/>
        <end position="257"/>
    </location>
</feature>
<accession>A0ABT3PN88</accession>
<protein>
    <submittedName>
        <fullName evidence="4">Alpha/beta fold hydrolase</fullName>
    </submittedName>
</protein>
<dbReference type="Pfam" id="PF00561">
    <property type="entry name" value="Abhydrolase_1"/>
    <property type="match status" value="1"/>
</dbReference>
<dbReference type="PANTHER" id="PTHR42916:SF1">
    <property type="entry name" value="PROTEIN PHYLLO, CHLOROPLASTIC"/>
    <property type="match status" value="1"/>
</dbReference>
<reference evidence="4 5" key="1">
    <citation type="submission" date="2021-03" db="EMBL/GenBank/DDBJ databases">
        <title>Aliifodinibius sp. nov., a new bacterium isolated from saline soil.</title>
        <authorList>
            <person name="Galisteo C."/>
            <person name="De La Haba R."/>
            <person name="Sanchez-Porro C."/>
            <person name="Ventosa A."/>
        </authorList>
    </citation>
    <scope>NUCLEOTIDE SEQUENCE [LARGE SCALE GENOMIC DNA]</scope>
    <source>
        <strain evidence="4 5">1BSP15-2V2</strain>
    </source>
</reference>
<dbReference type="Gene3D" id="3.40.50.1820">
    <property type="entry name" value="alpha/beta hydrolase"/>
    <property type="match status" value="1"/>
</dbReference>
<keyword evidence="5" id="KW-1185">Reference proteome</keyword>
<dbReference type="EMBL" id="JAGGJA010000006">
    <property type="protein sequence ID" value="MCW9707384.1"/>
    <property type="molecule type" value="Genomic_DNA"/>
</dbReference>
<evidence type="ECO:0000256" key="1">
    <source>
        <dbReference type="ARBA" id="ARBA00023239"/>
    </source>
</evidence>
<organism evidence="4 5">
    <name type="scientific">Fodinibius salsisoli</name>
    <dbReference type="NCBI Taxonomy" id="2820877"/>
    <lineage>
        <taxon>Bacteria</taxon>
        <taxon>Pseudomonadati</taxon>
        <taxon>Balneolota</taxon>
        <taxon>Balneolia</taxon>
        <taxon>Balneolales</taxon>
        <taxon>Balneolaceae</taxon>
        <taxon>Fodinibius</taxon>
    </lineage>
</organism>
<feature type="region of interest" description="Disordered" evidence="2">
    <location>
        <begin position="126"/>
        <end position="145"/>
    </location>
</feature>
<dbReference type="RefSeq" id="WP_265766160.1">
    <property type="nucleotide sequence ID" value="NZ_JAGGJA010000006.1"/>
</dbReference>
<dbReference type="Proteomes" id="UP001207918">
    <property type="component" value="Unassembled WGS sequence"/>
</dbReference>